<organism evidence="2 3">
    <name type="scientific">Thiopseudomonas denitrificans</name>
    <dbReference type="NCBI Taxonomy" id="1501432"/>
    <lineage>
        <taxon>Bacteria</taxon>
        <taxon>Pseudomonadati</taxon>
        <taxon>Pseudomonadota</taxon>
        <taxon>Gammaproteobacteria</taxon>
        <taxon>Pseudomonadales</taxon>
        <taxon>Pseudomonadaceae</taxon>
        <taxon>Thiopseudomonas</taxon>
    </lineage>
</organism>
<reference evidence="2 3" key="1">
    <citation type="submission" date="2019-03" db="EMBL/GenBank/DDBJ databases">
        <title>Genomic Encyclopedia of Type Strains, Phase IV (KMG-IV): sequencing the most valuable type-strain genomes for metagenomic binning, comparative biology and taxonomic classification.</title>
        <authorList>
            <person name="Goeker M."/>
        </authorList>
    </citation>
    <scope>NUCLEOTIDE SEQUENCE [LARGE SCALE GENOMIC DNA]</scope>
    <source>
        <strain evidence="2 3">DSM 28679</strain>
    </source>
</reference>
<dbReference type="EMBL" id="SNYK01000003">
    <property type="protein sequence ID" value="TDQ39027.1"/>
    <property type="molecule type" value="Genomic_DNA"/>
</dbReference>
<evidence type="ECO:0000313" key="3">
    <source>
        <dbReference type="Proteomes" id="UP000294575"/>
    </source>
</evidence>
<proteinExistence type="predicted"/>
<feature type="domain" description="Serine aminopeptidase S33" evidence="1">
    <location>
        <begin position="49"/>
        <end position="133"/>
    </location>
</feature>
<protein>
    <recommendedName>
        <fullName evidence="1">Serine aminopeptidase S33 domain-containing protein</fullName>
    </recommendedName>
</protein>
<dbReference type="PANTHER" id="PTHR42103:SF2">
    <property type="entry name" value="AB HYDROLASE-1 DOMAIN-CONTAINING PROTEIN"/>
    <property type="match status" value="1"/>
</dbReference>
<dbReference type="PANTHER" id="PTHR42103">
    <property type="entry name" value="ALPHA/BETA-HYDROLASES SUPERFAMILY PROTEIN"/>
    <property type="match status" value="1"/>
</dbReference>
<evidence type="ECO:0000259" key="1">
    <source>
        <dbReference type="Pfam" id="PF12146"/>
    </source>
</evidence>
<dbReference type="Gene3D" id="3.40.50.1820">
    <property type="entry name" value="alpha/beta hydrolase"/>
    <property type="match status" value="1"/>
</dbReference>
<dbReference type="Proteomes" id="UP000294575">
    <property type="component" value="Unassembled WGS sequence"/>
</dbReference>
<evidence type="ECO:0000313" key="2">
    <source>
        <dbReference type="EMBL" id="TDQ39027.1"/>
    </source>
</evidence>
<accession>A0A4V6PWG8</accession>
<dbReference type="Pfam" id="PF12146">
    <property type="entry name" value="Hydrolase_4"/>
    <property type="match status" value="1"/>
</dbReference>
<dbReference type="AlphaFoldDB" id="A0A4V6PWG8"/>
<comment type="caution">
    <text evidence="2">The sequence shown here is derived from an EMBL/GenBank/DDBJ whole genome shotgun (WGS) entry which is preliminary data.</text>
</comment>
<dbReference type="SUPFAM" id="SSF53474">
    <property type="entry name" value="alpha/beta-Hydrolases"/>
    <property type="match status" value="1"/>
</dbReference>
<dbReference type="InterPro" id="IPR029058">
    <property type="entry name" value="AB_hydrolase_fold"/>
</dbReference>
<name>A0A4V6PWG8_9GAMM</name>
<keyword evidence="3" id="KW-1185">Reference proteome</keyword>
<gene>
    <name evidence="2" type="ORF">DFQ45_103197</name>
</gene>
<dbReference type="InterPro" id="IPR022742">
    <property type="entry name" value="Hydrolase_4"/>
</dbReference>
<sequence length="217" mass="23299">MVPGPTGNLEAMYLDDTGACGIALLCHPNPQQGGTMLNKVVSTLQRTARDQGLATLRFNYRGTGKSDGTHDMGGGEVDDAEAALAWLQERHPGLPVYLFGFSFGGFVAASLSGRLELRGEPAVRICLAAPAVTRIVAPHWLSGQGRLTVIQPEQDEVIDPQLVYDWAQAQQRPLQLVRIADSGHFFHGKLIELKDAVLQHVFDMNTAGADASADPDA</sequence>